<proteinExistence type="predicted"/>
<organism evidence="2 3">
    <name type="scientific">Paramecium octaurelia</name>
    <dbReference type="NCBI Taxonomy" id="43137"/>
    <lineage>
        <taxon>Eukaryota</taxon>
        <taxon>Sar</taxon>
        <taxon>Alveolata</taxon>
        <taxon>Ciliophora</taxon>
        <taxon>Intramacronucleata</taxon>
        <taxon>Oligohymenophorea</taxon>
        <taxon>Peniculida</taxon>
        <taxon>Parameciidae</taxon>
        <taxon>Paramecium</taxon>
    </lineage>
</organism>
<reference evidence="2" key="1">
    <citation type="submission" date="2021-01" db="EMBL/GenBank/DDBJ databases">
        <authorList>
            <consortium name="Genoscope - CEA"/>
            <person name="William W."/>
        </authorList>
    </citation>
    <scope>NUCLEOTIDE SEQUENCE</scope>
</reference>
<evidence type="ECO:0000256" key="1">
    <source>
        <dbReference type="SAM" id="MobiDB-lite"/>
    </source>
</evidence>
<comment type="caution">
    <text evidence="2">The sequence shown here is derived from an EMBL/GenBank/DDBJ whole genome shotgun (WGS) entry which is preliminary data.</text>
</comment>
<evidence type="ECO:0000313" key="3">
    <source>
        <dbReference type="Proteomes" id="UP000683925"/>
    </source>
</evidence>
<dbReference type="Proteomes" id="UP000683925">
    <property type="component" value="Unassembled WGS sequence"/>
</dbReference>
<dbReference type="EMBL" id="CAJJDP010000168">
    <property type="protein sequence ID" value="CAD8213881.1"/>
    <property type="molecule type" value="Genomic_DNA"/>
</dbReference>
<feature type="compositionally biased region" description="Polar residues" evidence="1">
    <location>
        <begin position="55"/>
        <end position="64"/>
    </location>
</feature>
<evidence type="ECO:0000313" key="2">
    <source>
        <dbReference type="EMBL" id="CAD8213881.1"/>
    </source>
</evidence>
<dbReference type="AlphaFoldDB" id="A0A8S1YKD8"/>
<accession>A0A8S1YKD8</accession>
<protein>
    <submittedName>
        <fullName evidence="2">Uncharacterized protein</fullName>
    </submittedName>
</protein>
<sequence length="72" mass="8513">MKGFFKSILPIYNLQESSRELQSKERNLSRQYSVFQLKRVPQICVKPPIEKARQRAQSDNSHACSNFREQKN</sequence>
<feature type="region of interest" description="Disordered" evidence="1">
    <location>
        <begin position="51"/>
        <end position="72"/>
    </location>
</feature>
<gene>
    <name evidence="2" type="ORF">POCTA_138.1.T1650004</name>
</gene>
<keyword evidence="3" id="KW-1185">Reference proteome</keyword>
<name>A0A8S1YKD8_PAROT</name>